<dbReference type="PANTHER" id="PTHR10414:SF37">
    <property type="entry name" value="BB IN A BOXCAR, ISOFORM C"/>
    <property type="match status" value="1"/>
</dbReference>
<evidence type="ECO:0000256" key="6">
    <source>
        <dbReference type="SAM" id="Phobius"/>
    </source>
</evidence>
<evidence type="ECO:0000256" key="1">
    <source>
        <dbReference type="ARBA" id="ARBA00004370"/>
    </source>
</evidence>
<keyword evidence="4 6" id="KW-0472">Membrane</keyword>
<reference evidence="7" key="1">
    <citation type="submission" date="2014-05" db="EMBL/GenBank/DDBJ databases">
        <title>The transcriptome of the halophilic microalga Tetraselmis sp. GSL018 isolated from the Great Salt Lake, Utah.</title>
        <authorList>
            <person name="Jinkerson R.E."/>
            <person name="D'Adamo S."/>
            <person name="Posewitz M.C."/>
        </authorList>
    </citation>
    <scope>NUCLEOTIDE SEQUENCE</scope>
    <source>
        <strain evidence="7">GSL018</strain>
    </source>
</reference>
<dbReference type="InterPro" id="IPR048254">
    <property type="entry name" value="CDP_ALCOHOL_P_TRANSF_CS"/>
</dbReference>
<feature type="transmembrane region" description="Helical" evidence="6">
    <location>
        <begin position="178"/>
        <end position="197"/>
    </location>
</feature>
<dbReference type="InterPro" id="IPR000462">
    <property type="entry name" value="CDP-OH_P_trans"/>
</dbReference>
<protein>
    <submittedName>
        <fullName evidence="7">Ethanolaminephosphotransferase</fullName>
    </submittedName>
</protein>
<dbReference type="Gene3D" id="1.20.120.1760">
    <property type="match status" value="1"/>
</dbReference>
<accession>A0A061QV84</accession>
<dbReference type="EMBL" id="GBEZ01024803">
    <property type="protein sequence ID" value="JAC62221.1"/>
    <property type="molecule type" value="Transcribed_RNA"/>
</dbReference>
<dbReference type="AlphaFoldDB" id="A0A061QV84"/>
<evidence type="ECO:0000313" key="7">
    <source>
        <dbReference type="EMBL" id="JAC62221.1"/>
    </source>
</evidence>
<keyword evidence="3 5" id="KW-0808">Transferase</keyword>
<dbReference type="GO" id="GO:0016020">
    <property type="term" value="C:membrane"/>
    <property type="evidence" value="ECO:0007669"/>
    <property type="project" value="UniProtKB-SubCell"/>
</dbReference>
<evidence type="ECO:0000256" key="4">
    <source>
        <dbReference type="ARBA" id="ARBA00023136"/>
    </source>
</evidence>
<dbReference type="PANTHER" id="PTHR10414">
    <property type="entry name" value="ETHANOLAMINEPHOSPHOTRANSFERASE"/>
    <property type="match status" value="1"/>
</dbReference>
<keyword evidence="6" id="KW-0812">Transmembrane</keyword>
<keyword evidence="6" id="KW-1133">Transmembrane helix</keyword>
<comment type="similarity">
    <text evidence="2 5">Belongs to the CDP-alcohol phosphatidyltransferase class-I family.</text>
</comment>
<dbReference type="PIRSF" id="PIRSF015665">
    <property type="entry name" value="CHOPT"/>
    <property type="match status" value="1"/>
</dbReference>
<dbReference type="GO" id="GO:0008654">
    <property type="term" value="P:phospholipid biosynthetic process"/>
    <property type="evidence" value="ECO:0007669"/>
    <property type="project" value="InterPro"/>
</dbReference>
<evidence type="ECO:0000313" key="8">
    <source>
        <dbReference type="EMBL" id="JAC80347.1"/>
    </source>
</evidence>
<dbReference type="EMBL" id="GBEZ01004907">
    <property type="protein sequence ID" value="JAC80347.1"/>
    <property type="molecule type" value="Transcribed_RNA"/>
</dbReference>
<evidence type="ECO:0000256" key="3">
    <source>
        <dbReference type="ARBA" id="ARBA00022679"/>
    </source>
</evidence>
<gene>
    <name evidence="7" type="primary">EPT1</name>
    <name evidence="8" type="ORF">TSPGSL018_10469</name>
    <name evidence="7" type="ORF">TSPGSL018_23944</name>
</gene>
<comment type="subcellular location">
    <subcellularLocation>
        <location evidence="1">Membrane</location>
    </subcellularLocation>
</comment>
<dbReference type="PROSITE" id="PS00379">
    <property type="entry name" value="CDP_ALCOHOL_P_TRANSF"/>
    <property type="match status" value="1"/>
</dbReference>
<evidence type="ECO:0000256" key="5">
    <source>
        <dbReference type="RuleBase" id="RU003750"/>
    </source>
</evidence>
<feature type="transmembrane region" description="Helical" evidence="6">
    <location>
        <begin position="75"/>
        <end position="93"/>
    </location>
</feature>
<dbReference type="GO" id="GO:0016780">
    <property type="term" value="F:phosphotransferase activity, for other substituted phosphate groups"/>
    <property type="evidence" value="ECO:0007669"/>
    <property type="project" value="InterPro"/>
</dbReference>
<dbReference type="InterPro" id="IPR014472">
    <property type="entry name" value="CHOPT"/>
</dbReference>
<feature type="transmembrane region" description="Helical" evidence="6">
    <location>
        <begin position="42"/>
        <end position="63"/>
    </location>
</feature>
<dbReference type="Pfam" id="PF01066">
    <property type="entry name" value="CDP-OH_P_transf"/>
    <property type="match status" value="1"/>
</dbReference>
<proteinExistence type="inferred from homology"/>
<name>A0A061QV84_9CHLO</name>
<sequence length="383" mass="41727">MPHLSLRALEGLKHYQYKPGGYTWLDELHQPLWKWITDSLPLWLAPNLITLSGLLALVSSYFANAVFIPTLSEQAPWWVYFFSGASLVLYTNLDCIDGKQARRTGTSSPLGQLFDHGVDALAVHLVLLNLLCTFGAGTTWMTPTLLVSIKVPWLLAQWEEYHTGLMLYGNGWWGVLEINYGVAAMHFLSAALTPSFWRLKPLGYLGLDLGFGSAEELRGIVLMIIAVGAGIQTAEQLIRVLRGTNDCPQEERGHKDLSTAGKLTQVLEKAAMGAAALAWLYASPPRSARAVLSTFGVVYAWEATNLITAHMTKEPVLTTWWPAATMALASANAVAGAVDPALVAFAVNGAVIVAYLHHVVSLVGEICAALNINCLTIRPKRAY</sequence>
<dbReference type="InterPro" id="IPR043130">
    <property type="entry name" value="CDP-OH_PTrfase_TM_dom"/>
</dbReference>
<evidence type="ECO:0000256" key="2">
    <source>
        <dbReference type="ARBA" id="ARBA00010441"/>
    </source>
</evidence>
<organism evidence="7">
    <name type="scientific">Tetraselmis sp. GSL018</name>
    <dbReference type="NCBI Taxonomy" id="582737"/>
    <lineage>
        <taxon>Eukaryota</taxon>
        <taxon>Viridiplantae</taxon>
        <taxon>Chlorophyta</taxon>
        <taxon>core chlorophytes</taxon>
        <taxon>Chlorodendrophyceae</taxon>
        <taxon>Chlorodendrales</taxon>
        <taxon>Chlorodendraceae</taxon>
        <taxon>Tetraselmis</taxon>
    </lineage>
</organism>